<evidence type="ECO:0000256" key="7">
    <source>
        <dbReference type="ARBA" id="ARBA00023004"/>
    </source>
</evidence>
<keyword evidence="8 10" id="KW-0503">Monooxygenase</keyword>
<dbReference type="InterPro" id="IPR036396">
    <property type="entry name" value="Cyt_P450_sf"/>
</dbReference>
<comment type="similarity">
    <text evidence="3 10">Belongs to the cytochrome P450 family.</text>
</comment>
<dbReference type="STRING" id="2282107.A0A286U6I2"/>
<dbReference type="CDD" id="cd11065">
    <property type="entry name" value="CYP64-like"/>
    <property type="match status" value="1"/>
</dbReference>
<dbReference type="PRINTS" id="PR00463">
    <property type="entry name" value="EP450I"/>
</dbReference>
<dbReference type="InParanoid" id="A0A286U6I2"/>
<dbReference type="AlphaFoldDB" id="A0A286U6I2"/>
<evidence type="ECO:0000256" key="10">
    <source>
        <dbReference type="RuleBase" id="RU000461"/>
    </source>
</evidence>
<evidence type="ECO:0000256" key="5">
    <source>
        <dbReference type="ARBA" id="ARBA00022723"/>
    </source>
</evidence>
<dbReference type="EMBL" id="NBII01000010">
    <property type="protein sequence ID" value="PAV15185.1"/>
    <property type="molecule type" value="Genomic_DNA"/>
</dbReference>
<dbReference type="PANTHER" id="PTHR46300">
    <property type="entry name" value="P450, PUTATIVE (EUROFUNG)-RELATED-RELATED"/>
    <property type="match status" value="1"/>
</dbReference>
<dbReference type="PROSITE" id="PS00086">
    <property type="entry name" value="CYTOCHROME_P450"/>
    <property type="match status" value="1"/>
</dbReference>
<dbReference type="InterPro" id="IPR001128">
    <property type="entry name" value="Cyt_P450"/>
</dbReference>
<accession>A0A286U6I2</accession>
<dbReference type="InterPro" id="IPR017972">
    <property type="entry name" value="Cyt_P450_CS"/>
</dbReference>
<keyword evidence="5 9" id="KW-0479">Metal-binding</keyword>
<sequence>MELILTDIFAVGVCLAWMLTTKTYSKPHPPGPKGLPLLGNMLDMPTSHEWLKAAEWKKVYGDVIFLSVLGKSVVFLNSYKTVTDLMDKQSNACSSRPHSQMGDLIKWDWFMAVMPYGETWRKHRATTQKVLDPAAVADVAEQQVQEVAKLINNLIKAPDGFLRHIRGSITSTIMLITYGHEVKSGDDPYVTLAEKTSAIFSDMARPGAFLVEAIPLLKLVPVWFPGAYFQRLAERGYKLSQEMKFRPYRDMKEKVLNGTARPSVISKLIEESMVAGDNSIDDEEKIANVAGMLYAAGADALTSVMETFVLAMVLYPEVQIRAQKELDRVIGSDRLPNLRDREHLPYVSAICSECLRWQPVTPIGVPHATSAEVEYKGYSIPKGSTLIANQWLILNDPKEYPNPEEFDPERFLPRGPGSKPARDPSKVAFGFGRRICPGRFMAMNTIFIAISSILATLNIEKKIGPDMKPITPKIDYVPGFTRHPNPFECRITPRSTKTEGVIHQYLDN</sequence>
<dbReference type="Gene3D" id="1.10.630.10">
    <property type="entry name" value="Cytochrome P450"/>
    <property type="match status" value="1"/>
</dbReference>
<dbReference type="InterPro" id="IPR050364">
    <property type="entry name" value="Cytochrome_P450_fung"/>
</dbReference>
<comment type="cofactor">
    <cofactor evidence="1 9">
        <name>heme</name>
        <dbReference type="ChEBI" id="CHEBI:30413"/>
    </cofactor>
</comment>
<dbReference type="InterPro" id="IPR002401">
    <property type="entry name" value="Cyt_P450_E_grp-I"/>
</dbReference>
<dbReference type="GO" id="GO:0005506">
    <property type="term" value="F:iron ion binding"/>
    <property type="evidence" value="ECO:0007669"/>
    <property type="project" value="InterPro"/>
</dbReference>
<gene>
    <name evidence="11" type="ORF">PNOK_0894600</name>
</gene>
<keyword evidence="4 9" id="KW-0349">Heme</keyword>
<evidence type="ECO:0000256" key="8">
    <source>
        <dbReference type="ARBA" id="ARBA00023033"/>
    </source>
</evidence>
<feature type="binding site" description="axial binding residue" evidence="9">
    <location>
        <position position="436"/>
    </location>
    <ligand>
        <name>heme</name>
        <dbReference type="ChEBI" id="CHEBI:30413"/>
    </ligand>
    <ligandPart>
        <name>Fe</name>
        <dbReference type="ChEBI" id="CHEBI:18248"/>
    </ligandPart>
</feature>
<keyword evidence="6 10" id="KW-0560">Oxidoreductase</keyword>
<dbReference type="GO" id="GO:0020037">
    <property type="term" value="F:heme binding"/>
    <property type="evidence" value="ECO:0007669"/>
    <property type="project" value="InterPro"/>
</dbReference>
<evidence type="ECO:0000313" key="12">
    <source>
        <dbReference type="Proteomes" id="UP000217199"/>
    </source>
</evidence>
<proteinExistence type="inferred from homology"/>
<dbReference type="Pfam" id="PF00067">
    <property type="entry name" value="p450"/>
    <property type="match status" value="1"/>
</dbReference>
<evidence type="ECO:0000256" key="6">
    <source>
        <dbReference type="ARBA" id="ARBA00023002"/>
    </source>
</evidence>
<evidence type="ECO:0000256" key="2">
    <source>
        <dbReference type="ARBA" id="ARBA00005179"/>
    </source>
</evidence>
<comment type="caution">
    <text evidence="11">The sequence shown here is derived from an EMBL/GenBank/DDBJ whole genome shotgun (WGS) entry which is preliminary data.</text>
</comment>
<dbReference type="SUPFAM" id="SSF48264">
    <property type="entry name" value="Cytochrome P450"/>
    <property type="match status" value="1"/>
</dbReference>
<dbReference type="GO" id="GO:0004497">
    <property type="term" value="F:monooxygenase activity"/>
    <property type="evidence" value="ECO:0007669"/>
    <property type="project" value="UniProtKB-KW"/>
</dbReference>
<reference evidence="11 12" key="1">
    <citation type="journal article" date="2017" name="Mol. Ecol.">
        <title>Comparative and population genomic landscape of Phellinus noxius: A hypervariable fungus causing root rot in trees.</title>
        <authorList>
            <person name="Chung C.L."/>
            <person name="Lee T.J."/>
            <person name="Akiba M."/>
            <person name="Lee H.H."/>
            <person name="Kuo T.H."/>
            <person name="Liu D."/>
            <person name="Ke H.M."/>
            <person name="Yokoi T."/>
            <person name="Roa M.B."/>
            <person name="Lu M.J."/>
            <person name="Chang Y.Y."/>
            <person name="Ann P.J."/>
            <person name="Tsai J.N."/>
            <person name="Chen C.Y."/>
            <person name="Tzean S.S."/>
            <person name="Ota Y."/>
            <person name="Hattori T."/>
            <person name="Sahashi N."/>
            <person name="Liou R.F."/>
            <person name="Kikuchi T."/>
            <person name="Tsai I.J."/>
        </authorList>
    </citation>
    <scope>NUCLEOTIDE SEQUENCE [LARGE SCALE GENOMIC DNA]</scope>
    <source>
        <strain evidence="11 12">FFPRI411160</strain>
    </source>
</reference>
<comment type="pathway">
    <text evidence="2">Secondary metabolite biosynthesis.</text>
</comment>
<name>A0A286U6I2_9AGAM</name>
<dbReference type="Proteomes" id="UP000217199">
    <property type="component" value="Unassembled WGS sequence"/>
</dbReference>
<evidence type="ECO:0000256" key="3">
    <source>
        <dbReference type="ARBA" id="ARBA00010617"/>
    </source>
</evidence>
<keyword evidence="7 9" id="KW-0408">Iron</keyword>
<evidence type="ECO:0000313" key="11">
    <source>
        <dbReference type="EMBL" id="PAV15185.1"/>
    </source>
</evidence>
<evidence type="ECO:0000256" key="1">
    <source>
        <dbReference type="ARBA" id="ARBA00001971"/>
    </source>
</evidence>
<dbReference type="GO" id="GO:0016705">
    <property type="term" value="F:oxidoreductase activity, acting on paired donors, with incorporation or reduction of molecular oxygen"/>
    <property type="evidence" value="ECO:0007669"/>
    <property type="project" value="InterPro"/>
</dbReference>
<protein>
    <submittedName>
        <fullName evidence="11">Cytochrome P450</fullName>
    </submittedName>
</protein>
<dbReference type="PANTHER" id="PTHR46300:SF7">
    <property type="entry name" value="P450, PUTATIVE (EUROFUNG)-RELATED"/>
    <property type="match status" value="1"/>
</dbReference>
<organism evidence="11 12">
    <name type="scientific">Pyrrhoderma noxium</name>
    <dbReference type="NCBI Taxonomy" id="2282107"/>
    <lineage>
        <taxon>Eukaryota</taxon>
        <taxon>Fungi</taxon>
        <taxon>Dikarya</taxon>
        <taxon>Basidiomycota</taxon>
        <taxon>Agaricomycotina</taxon>
        <taxon>Agaricomycetes</taxon>
        <taxon>Hymenochaetales</taxon>
        <taxon>Hymenochaetaceae</taxon>
        <taxon>Pyrrhoderma</taxon>
    </lineage>
</organism>
<keyword evidence="12" id="KW-1185">Reference proteome</keyword>
<evidence type="ECO:0000256" key="9">
    <source>
        <dbReference type="PIRSR" id="PIRSR602401-1"/>
    </source>
</evidence>
<evidence type="ECO:0000256" key="4">
    <source>
        <dbReference type="ARBA" id="ARBA00022617"/>
    </source>
</evidence>
<dbReference type="OrthoDB" id="2789670at2759"/>